<dbReference type="RefSeq" id="WP_110125119.1">
    <property type="nucleotide sequence ID" value="NZ_QHLY01000004.1"/>
</dbReference>
<proteinExistence type="predicted"/>
<sequence>MIITVEDRPNVLLELLWIREAFTLQPHGEDLPPSLSDTPEVVQNAASSADTRAEWACAWPRIWHAAVAHAGADTASQLFDEIRTTPIGSAERAELLHQINGPNWRDEFGDGAFHHDSYSTWSQLGMDALLAGLSTPLEDHPERRDLPTLISAWHAGLTKIVTIPCAGEFTRKVSENALLMTDATREDSDSYRRALSTFVS</sequence>
<protein>
    <submittedName>
        <fullName evidence="1">Uncharacterized protein</fullName>
    </submittedName>
</protein>
<dbReference type="EMBL" id="QHLY01000004">
    <property type="protein sequence ID" value="PXA72791.1"/>
    <property type="molecule type" value="Genomic_DNA"/>
</dbReference>
<dbReference type="OrthoDB" id="4933261at2"/>
<dbReference type="AlphaFoldDB" id="A0A318A5Z9"/>
<organism evidence="1 2">
    <name type="scientific">Cryobacterium arcticum</name>
    <dbReference type="NCBI Taxonomy" id="670052"/>
    <lineage>
        <taxon>Bacteria</taxon>
        <taxon>Bacillati</taxon>
        <taxon>Actinomycetota</taxon>
        <taxon>Actinomycetes</taxon>
        <taxon>Micrococcales</taxon>
        <taxon>Microbacteriaceae</taxon>
        <taxon>Cryobacterium</taxon>
    </lineage>
</organism>
<keyword evidence="2" id="KW-1185">Reference proteome</keyword>
<gene>
    <name evidence="1" type="ORF">CTB96_01430</name>
</gene>
<evidence type="ECO:0000313" key="2">
    <source>
        <dbReference type="Proteomes" id="UP000246722"/>
    </source>
</evidence>
<accession>A0A318A5Z9</accession>
<dbReference type="Proteomes" id="UP000246722">
    <property type="component" value="Unassembled WGS sequence"/>
</dbReference>
<reference evidence="1 2" key="1">
    <citation type="submission" date="2018-05" db="EMBL/GenBank/DDBJ databases">
        <title>Genetic diversity of glacier-inhabiting Cryobacterium bacteria in China and description of Cryobacterium mengkeensis sp. nov. and Arthrobacter glacialis sp. nov.</title>
        <authorList>
            <person name="Liu Q."/>
            <person name="Xin Y.-H."/>
        </authorList>
    </citation>
    <scope>NUCLEOTIDE SEQUENCE [LARGE SCALE GENOMIC DNA]</scope>
    <source>
        <strain evidence="1 2">SK-1</strain>
    </source>
</reference>
<evidence type="ECO:0000313" key="1">
    <source>
        <dbReference type="EMBL" id="PXA72791.1"/>
    </source>
</evidence>
<comment type="caution">
    <text evidence="1">The sequence shown here is derived from an EMBL/GenBank/DDBJ whole genome shotgun (WGS) entry which is preliminary data.</text>
</comment>
<name>A0A318A5Z9_9MICO</name>